<dbReference type="GO" id="GO:0005525">
    <property type="term" value="F:GTP binding"/>
    <property type="evidence" value="ECO:0007669"/>
    <property type="project" value="UniProtKB-KW"/>
</dbReference>
<dbReference type="GO" id="GO:0003909">
    <property type="term" value="F:DNA ligase activity"/>
    <property type="evidence" value="ECO:0007669"/>
    <property type="project" value="TreeGrafter"/>
</dbReference>
<gene>
    <name evidence="13" type="ORF">HINF_LOCUS10363</name>
    <name evidence="14" type="ORF">HINF_LOCUS10365</name>
    <name evidence="11" type="ORF">HINF_LOCUS64926</name>
    <name evidence="12" type="ORF">HINF_LOCUS64928</name>
</gene>
<dbReference type="AlphaFoldDB" id="A0AA86RPI9"/>
<name>A0AA86RPI9_9EUKA</name>
<feature type="binding site" evidence="10">
    <location>
        <position position="85"/>
    </location>
    <ligand>
        <name>Mn(2+)</name>
        <dbReference type="ChEBI" id="CHEBI:29035"/>
        <label>1</label>
    </ligand>
</feature>
<evidence type="ECO:0000313" key="13">
    <source>
        <dbReference type="EMBL" id="CAL5988414.1"/>
    </source>
</evidence>
<dbReference type="InterPro" id="IPR052915">
    <property type="entry name" value="RtcB-like"/>
</dbReference>
<feature type="binding site" evidence="10">
    <location>
        <position position="312"/>
    </location>
    <ligand>
        <name>Mn(2+)</name>
        <dbReference type="ChEBI" id="CHEBI:29035"/>
        <label>2</label>
    </ligand>
</feature>
<protein>
    <recommendedName>
        <fullName evidence="1">3'-phosphate/5'-hydroxy nucleic acid ligase</fullName>
        <ecNumber evidence="1">6.5.1.8</ecNumber>
    </recommendedName>
</protein>
<dbReference type="Gene3D" id="3.90.1860.10">
    <property type="entry name" value="tRNA-splicing ligase RtcB"/>
    <property type="match status" value="1"/>
</dbReference>
<dbReference type="InterPro" id="IPR036025">
    <property type="entry name" value="RtcB-like_sf"/>
</dbReference>
<evidence type="ECO:0000256" key="5">
    <source>
        <dbReference type="ARBA" id="ARBA00023134"/>
    </source>
</evidence>
<dbReference type="InterPro" id="IPR001233">
    <property type="entry name" value="RtcB"/>
</dbReference>
<dbReference type="GO" id="GO:0030145">
    <property type="term" value="F:manganese ion binding"/>
    <property type="evidence" value="ECO:0007669"/>
    <property type="project" value="TreeGrafter"/>
</dbReference>
<proteinExistence type="predicted"/>
<evidence type="ECO:0000256" key="1">
    <source>
        <dbReference type="ARBA" id="ARBA00012726"/>
    </source>
</evidence>
<evidence type="ECO:0000313" key="11">
    <source>
        <dbReference type="EMBL" id="CAI9977281.1"/>
    </source>
</evidence>
<keyword evidence="6 10" id="KW-0464">Manganese</keyword>
<reference evidence="12" key="1">
    <citation type="submission" date="2023-06" db="EMBL/GenBank/DDBJ databases">
        <authorList>
            <person name="Kurt Z."/>
        </authorList>
    </citation>
    <scope>NUCLEOTIDE SEQUENCE</scope>
</reference>
<comment type="catalytic activity">
    <reaction evidence="7">
        <text>a 3'-end 3'-phospho-ribonucleotide-RNA + a 5'-end dephospho-ribonucleoside-RNA + GTP = a ribonucleotidyl-ribonucleotide-RNA + GMP + diphosphate</text>
        <dbReference type="Rhea" id="RHEA:68076"/>
        <dbReference type="Rhea" id="RHEA-COMP:10463"/>
        <dbReference type="Rhea" id="RHEA-COMP:13936"/>
        <dbReference type="Rhea" id="RHEA-COMP:17355"/>
        <dbReference type="ChEBI" id="CHEBI:33019"/>
        <dbReference type="ChEBI" id="CHEBI:37565"/>
        <dbReference type="ChEBI" id="CHEBI:58115"/>
        <dbReference type="ChEBI" id="CHEBI:83062"/>
        <dbReference type="ChEBI" id="CHEBI:138284"/>
        <dbReference type="ChEBI" id="CHEBI:173118"/>
        <dbReference type="EC" id="6.5.1.8"/>
    </reaction>
</comment>
<evidence type="ECO:0000256" key="2">
    <source>
        <dbReference type="ARBA" id="ARBA00022598"/>
    </source>
</evidence>
<dbReference type="Pfam" id="PF01139">
    <property type="entry name" value="RtcB"/>
    <property type="match status" value="1"/>
</dbReference>
<dbReference type="EMBL" id="CAXDID020000022">
    <property type="protein sequence ID" value="CAL5988414.1"/>
    <property type="molecule type" value="Genomic_DNA"/>
</dbReference>
<feature type="binding site" evidence="9">
    <location>
        <begin position="178"/>
        <end position="182"/>
    </location>
    <ligand>
        <name>GMP</name>
        <dbReference type="ChEBI" id="CHEBI:58115"/>
    </ligand>
</feature>
<evidence type="ECO:0000313" key="14">
    <source>
        <dbReference type="EMBL" id="CAL5988418.1"/>
    </source>
</evidence>
<dbReference type="GO" id="GO:0042245">
    <property type="term" value="P:RNA repair"/>
    <property type="evidence" value="ECO:0007669"/>
    <property type="project" value="TreeGrafter"/>
</dbReference>
<reference evidence="13 15" key="2">
    <citation type="submission" date="2024-07" db="EMBL/GenBank/DDBJ databases">
        <authorList>
            <person name="Akdeniz Z."/>
        </authorList>
    </citation>
    <scope>NUCLEOTIDE SEQUENCE [LARGE SCALE GENOMIC DNA]</scope>
</reference>
<dbReference type="Proteomes" id="UP001642409">
    <property type="component" value="Unassembled WGS sequence"/>
</dbReference>
<dbReference type="SUPFAM" id="SSF103365">
    <property type="entry name" value="Hypothetical protein PH1602"/>
    <property type="match status" value="1"/>
</dbReference>
<feature type="binding site" evidence="9">
    <location>
        <begin position="368"/>
        <end position="371"/>
    </location>
    <ligand>
        <name>GMP</name>
        <dbReference type="ChEBI" id="CHEBI:58115"/>
    </ligand>
</feature>
<keyword evidence="15" id="KW-1185">Reference proteome</keyword>
<dbReference type="PANTHER" id="PTHR43749:SF2">
    <property type="entry name" value="RNA-SPLICING LIGASE RTCB"/>
    <property type="match status" value="1"/>
</dbReference>
<dbReference type="GO" id="GO:0006396">
    <property type="term" value="P:RNA processing"/>
    <property type="evidence" value="ECO:0007669"/>
    <property type="project" value="InterPro"/>
</dbReference>
<evidence type="ECO:0000313" key="15">
    <source>
        <dbReference type="Proteomes" id="UP001642409"/>
    </source>
</evidence>
<feature type="binding site" evidence="9">
    <location>
        <begin position="392"/>
        <end position="395"/>
    </location>
    <ligand>
        <name>GMP</name>
        <dbReference type="ChEBI" id="CHEBI:58115"/>
    </ligand>
</feature>
<keyword evidence="3 10" id="KW-0479">Metal-binding</keyword>
<dbReference type="PANTHER" id="PTHR43749">
    <property type="entry name" value="RNA-SPLICING LIGASE RTCB"/>
    <property type="match status" value="1"/>
</dbReference>
<dbReference type="EMBL" id="CATOUU010001177">
    <property type="protein sequence ID" value="CAI9977283.1"/>
    <property type="molecule type" value="Genomic_DNA"/>
</dbReference>
<feature type="binding site" evidence="10">
    <location>
        <position position="179"/>
    </location>
    <ligand>
        <name>Mn(2+)</name>
        <dbReference type="ChEBI" id="CHEBI:29035"/>
        <label>1</label>
    </ligand>
</feature>
<evidence type="ECO:0000256" key="9">
    <source>
        <dbReference type="PIRSR" id="PIRSR601233-2"/>
    </source>
</evidence>
<comment type="caution">
    <text evidence="12">The sequence shown here is derived from an EMBL/GenBank/DDBJ whole genome shotgun (WGS) entry which is preliminary data.</text>
</comment>
<keyword evidence="5 9" id="KW-0342">GTP-binding</keyword>
<dbReference type="EC" id="6.5.1.8" evidence="1"/>
<dbReference type="EMBL" id="CATOUU010001177">
    <property type="protein sequence ID" value="CAI9977281.1"/>
    <property type="molecule type" value="Genomic_DNA"/>
</dbReference>
<evidence type="ECO:0000313" key="12">
    <source>
        <dbReference type="EMBL" id="CAI9977283.1"/>
    </source>
</evidence>
<accession>A0AA86RPI9</accession>
<evidence type="ECO:0000256" key="10">
    <source>
        <dbReference type="PIRSR" id="PIRSR601233-3"/>
    </source>
</evidence>
<evidence type="ECO:0000256" key="3">
    <source>
        <dbReference type="ARBA" id="ARBA00022723"/>
    </source>
</evidence>
<evidence type="ECO:0000256" key="8">
    <source>
        <dbReference type="PIRSR" id="PIRSR601233-1"/>
    </source>
</evidence>
<dbReference type="EMBL" id="CAXDID020000022">
    <property type="protein sequence ID" value="CAL5988418.1"/>
    <property type="molecule type" value="Genomic_DNA"/>
</dbReference>
<evidence type="ECO:0000256" key="4">
    <source>
        <dbReference type="ARBA" id="ARBA00022741"/>
    </source>
</evidence>
<organism evidence="12">
    <name type="scientific">Hexamita inflata</name>
    <dbReference type="NCBI Taxonomy" id="28002"/>
    <lineage>
        <taxon>Eukaryota</taxon>
        <taxon>Metamonada</taxon>
        <taxon>Diplomonadida</taxon>
        <taxon>Hexamitidae</taxon>
        <taxon>Hexamitinae</taxon>
        <taxon>Hexamita</taxon>
    </lineage>
</organism>
<sequence>MDHQEMPLSSDIQWMPIYGDYEMAKVYTTDVETGAISQVKKICNSIQSKNANIRLMPDIHPGIGCVIGYTSRINEYLMPGLIGIDIGCGVSATRIPFNITDKPDFFKQFDQAVRNLIPSGYERQNKAAFDSKELQQYYSQTTLSKDMKFVEFSRKLQLTCKKTDCQMTRSIGTLGGGNHFIELDENEQNGELWLLIHTGSRNVGGRIAGYHKERTQVYEYDYEALFQKIAKMEPIDIEVSVADEFREYVQKRFKEMNLPKQFEKTKKLYITHKKRDDLAWLTGPRRQDYIDDMKLAQAYAQINRLCIEHLLHSFINEYAESHKLEKLDYADKSLGDRIESVHNYIDFEKNIIRKGAISAQKDEKLIIPLNMRDGCVIGRGLGNEEWNFSAPHGAGRKMSRIDCKEKITMADYKKDMTGVWSSCVHNGTIDESPMAYKNVDTVLDFIQQSVDVAMRLRSVYNFKAGEEKCDDQ</sequence>
<keyword evidence="4 9" id="KW-0547">Nucleotide-binding</keyword>
<feature type="binding site" evidence="10">
    <location>
        <position position="197"/>
    </location>
    <ligand>
        <name>Mn(2+)</name>
        <dbReference type="ChEBI" id="CHEBI:29035"/>
        <label>2</label>
    </ligand>
</feature>
<keyword evidence="2 12" id="KW-0436">Ligase</keyword>
<feature type="active site" description="GMP-histidine intermediate" evidence="8">
    <location>
        <position position="392"/>
    </location>
</feature>
<comment type="cofactor">
    <cofactor evidence="10">
        <name>Mn(2+)</name>
        <dbReference type="ChEBI" id="CHEBI:29035"/>
    </cofactor>
    <text evidence="10">Binds 2 manganese ions per subunit.</text>
</comment>
<dbReference type="GO" id="GO:0170057">
    <property type="term" value="F:RNA ligase (GTP) activity"/>
    <property type="evidence" value="ECO:0007669"/>
    <property type="project" value="UniProtKB-EC"/>
</dbReference>
<dbReference type="GO" id="GO:0006281">
    <property type="term" value="P:DNA repair"/>
    <property type="evidence" value="ECO:0007669"/>
    <property type="project" value="TreeGrafter"/>
</dbReference>
<evidence type="ECO:0000256" key="7">
    <source>
        <dbReference type="ARBA" id="ARBA00047746"/>
    </source>
</evidence>
<evidence type="ECO:0000256" key="6">
    <source>
        <dbReference type="ARBA" id="ARBA00023211"/>
    </source>
</evidence>